<dbReference type="Pfam" id="PF21833">
    <property type="entry name" value="DUF6893"/>
    <property type="match status" value="1"/>
</dbReference>
<organism evidence="1 2">
    <name type="scientific">Nonomuraea roseola</name>
    <dbReference type="NCBI Taxonomy" id="46179"/>
    <lineage>
        <taxon>Bacteria</taxon>
        <taxon>Bacillati</taxon>
        <taxon>Actinomycetota</taxon>
        <taxon>Actinomycetes</taxon>
        <taxon>Streptosporangiales</taxon>
        <taxon>Streptosporangiaceae</taxon>
        <taxon>Nonomuraea</taxon>
    </lineage>
</organism>
<reference evidence="1 2" key="1">
    <citation type="submission" date="2024-09" db="EMBL/GenBank/DDBJ databases">
        <authorList>
            <person name="Sun Q."/>
            <person name="Mori K."/>
        </authorList>
    </citation>
    <scope>NUCLEOTIDE SEQUENCE [LARGE SCALE GENOMIC DNA]</scope>
    <source>
        <strain evidence="1 2">JCM 3323</strain>
    </source>
</reference>
<gene>
    <name evidence="1" type="ORF">ACFFRN_33495</name>
</gene>
<name>A0ABV5Q7U1_9ACTN</name>
<protein>
    <submittedName>
        <fullName evidence="1">DUF6893 family small protein</fullName>
    </submittedName>
</protein>
<keyword evidence="2" id="KW-1185">Reference proteome</keyword>
<proteinExistence type="predicted"/>
<comment type="caution">
    <text evidence="1">The sequence shown here is derived from an EMBL/GenBank/DDBJ whole genome shotgun (WGS) entry which is preliminary data.</text>
</comment>
<accession>A0ABV5Q7U1</accession>
<sequence length="34" mass="3965">MLKRVLIVLVVAGIAVLVWQSLPDIKRYLKIREM</sequence>
<dbReference type="Proteomes" id="UP001589646">
    <property type="component" value="Unassembled WGS sequence"/>
</dbReference>
<dbReference type="RefSeq" id="WP_379479165.1">
    <property type="nucleotide sequence ID" value="NZ_JBHMCE010000011.1"/>
</dbReference>
<evidence type="ECO:0000313" key="1">
    <source>
        <dbReference type="EMBL" id="MFB9531543.1"/>
    </source>
</evidence>
<dbReference type="EMBL" id="JBHMCE010000011">
    <property type="protein sequence ID" value="MFB9531543.1"/>
    <property type="molecule type" value="Genomic_DNA"/>
</dbReference>
<evidence type="ECO:0000313" key="2">
    <source>
        <dbReference type="Proteomes" id="UP001589646"/>
    </source>
</evidence>
<dbReference type="InterPro" id="IPR054188">
    <property type="entry name" value="DUF6893"/>
</dbReference>